<evidence type="ECO:0000256" key="1">
    <source>
        <dbReference type="ARBA" id="ARBA00005898"/>
    </source>
</evidence>
<evidence type="ECO:0000313" key="5">
    <source>
        <dbReference type="EMBL" id="CAB5041229.1"/>
    </source>
</evidence>
<dbReference type="InterPro" id="IPR036615">
    <property type="entry name" value="Mur_ligase_C_dom_sf"/>
</dbReference>
<dbReference type="InterPro" id="IPR036565">
    <property type="entry name" value="Mur-like_cat_sf"/>
</dbReference>
<accession>A0A6J7SIQ7</accession>
<evidence type="ECO:0000259" key="2">
    <source>
        <dbReference type="Pfam" id="PF01225"/>
    </source>
</evidence>
<gene>
    <name evidence="5" type="ORF">UFOPK4237_01278</name>
</gene>
<organism evidence="5">
    <name type="scientific">freshwater metagenome</name>
    <dbReference type="NCBI Taxonomy" id="449393"/>
    <lineage>
        <taxon>unclassified sequences</taxon>
        <taxon>metagenomes</taxon>
        <taxon>ecological metagenomes</taxon>
    </lineage>
</organism>
<dbReference type="InterPro" id="IPR005761">
    <property type="entry name" value="UDP-N-AcMur-Glu-dNH2Pim_ligase"/>
</dbReference>
<dbReference type="EMBL" id="CAFBPZ010000099">
    <property type="protein sequence ID" value="CAB5041229.1"/>
    <property type="molecule type" value="Genomic_DNA"/>
</dbReference>
<reference evidence="5" key="1">
    <citation type="submission" date="2020-05" db="EMBL/GenBank/DDBJ databases">
        <authorList>
            <person name="Chiriac C."/>
            <person name="Salcher M."/>
            <person name="Ghai R."/>
            <person name="Kavagutti S V."/>
        </authorList>
    </citation>
    <scope>NUCLEOTIDE SEQUENCE</scope>
</reference>
<dbReference type="NCBIfam" id="NF001124">
    <property type="entry name" value="PRK00139.1-2"/>
    <property type="match status" value="1"/>
</dbReference>
<dbReference type="GO" id="GO:0005737">
    <property type="term" value="C:cytoplasm"/>
    <property type="evidence" value="ECO:0007669"/>
    <property type="project" value="InterPro"/>
</dbReference>
<dbReference type="HAMAP" id="MF_00208">
    <property type="entry name" value="MurE"/>
    <property type="match status" value="1"/>
</dbReference>
<dbReference type="PANTHER" id="PTHR23135">
    <property type="entry name" value="MUR LIGASE FAMILY MEMBER"/>
    <property type="match status" value="1"/>
</dbReference>
<feature type="domain" description="Mur ligase central" evidence="4">
    <location>
        <begin position="128"/>
        <end position="324"/>
    </location>
</feature>
<dbReference type="AlphaFoldDB" id="A0A6J7SIQ7"/>
<comment type="similarity">
    <text evidence="1">Belongs to the MurCDEF family. MurE subfamily.</text>
</comment>
<dbReference type="InterPro" id="IPR004101">
    <property type="entry name" value="Mur_ligase_C"/>
</dbReference>
<dbReference type="GO" id="GO:0005524">
    <property type="term" value="F:ATP binding"/>
    <property type="evidence" value="ECO:0007669"/>
    <property type="project" value="InterPro"/>
</dbReference>
<dbReference type="Gene3D" id="3.40.1390.10">
    <property type="entry name" value="MurE/MurF, N-terminal domain"/>
    <property type="match status" value="1"/>
</dbReference>
<proteinExistence type="inferred from homology"/>
<dbReference type="InterPro" id="IPR013221">
    <property type="entry name" value="Mur_ligase_cen"/>
</dbReference>
<dbReference type="Pfam" id="PF02875">
    <property type="entry name" value="Mur_ligase_C"/>
    <property type="match status" value="1"/>
</dbReference>
<dbReference type="GO" id="GO:0008360">
    <property type="term" value="P:regulation of cell shape"/>
    <property type="evidence" value="ECO:0007669"/>
    <property type="project" value="InterPro"/>
</dbReference>
<evidence type="ECO:0000259" key="4">
    <source>
        <dbReference type="Pfam" id="PF08245"/>
    </source>
</evidence>
<sequence length="512" mass="53963">MENQFHTELAPVELSTLMRLGIAGAHLVGSAQSSVIGIVIDSREVTPGVMFAAITGHNGHGMQYLQEALERGAVAILTDPVGLEMFEKELAMNLDVPVVVIPDPRAWIGEIANAIYGGAAEKLRLLGVTGTNGKTTTATMIEAALINADRDVAFVGTTGIRIGTQVLDSSRTTPEATTLHSLFAHMLNVHVSDVVMEVSSHALSEHRVGGMHFEVVGFTNLSQDHLDYHRTMEAYFEAKRQLFRPEHASRGVVCIDSTWGERLATEATIPVSTVSATGKKADWVIDLTSDARSKISGPLGEQAELQLLLPGEFNRANALLAYAMLRSIDVPSPAIVSGLNTVQVAGRLEQVQGSNGAAGIEGFVDYAHTPDAVERVLTAVRELTAGRVIVVLGAGGDRDASKRPLMGQMAARLADHLVVTDDNPRSEDPALIRAAVLAGANTASKKQGASVLEVGDRSLAITTAVKLASAGDVVVILGKGHEQGQDVAGVVTPFDDRVVLGAALLEINAGAL</sequence>
<dbReference type="InterPro" id="IPR000713">
    <property type="entry name" value="Mur_ligase_N"/>
</dbReference>
<protein>
    <submittedName>
        <fullName evidence="5">Unannotated protein</fullName>
    </submittedName>
</protein>
<dbReference type="GO" id="GO:0051301">
    <property type="term" value="P:cell division"/>
    <property type="evidence" value="ECO:0007669"/>
    <property type="project" value="InterPro"/>
</dbReference>
<dbReference type="SUPFAM" id="SSF53244">
    <property type="entry name" value="MurD-like peptide ligases, peptide-binding domain"/>
    <property type="match status" value="1"/>
</dbReference>
<dbReference type="Gene3D" id="3.40.1190.10">
    <property type="entry name" value="Mur-like, catalytic domain"/>
    <property type="match status" value="1"/>
</dbReference>
<evidence type="ECO:0000259" key="3">
    <source>
        <dbReference type="Pfam" id="PF02875"/>
    </source>
</evidence>
<dbReference type="GO" id="GO:0016881">
    <property type="term" value="F:acid-amino acid ligase activity"/>
    <property type="evidence" value="ECO:0007669"/>
    <property type="project" value="InterPro"/>
</dbReference>
<feature type="domain" description="Mur ligase C-terminal" evidence="3">
    <location>
        <begin position="346"/>
        <end position="480"/>
    </location>
</feature>
<dbReference type="Pfam" id="PF08245">
    <property type="entry name" value="Mur_ligase_M"/>
    <property type="match status" value="1"/>
</dbReference>
<dbReference type="SUPFAM" id="SSF63418">
    <property type="entry name" value="MurE/MurF N-terminal domain"/>
    <property type="match status" value="1"/>
</dbReference>
<dbReference type="NCBIfam" id="TIGR01085">
    <property type="entry name" value="murE"/>
    <property type="match status" value="1"/>
</dbReference>
<feature type="domain" description="Mur ligase N-terminal catalytic" evidence="2">
    <location>
        <begin position="37"/>
        <end position="115"/>
    </location>
</feature>
<dbReference type="PANTHER" id="PTHR23135:SF4">
    <property type="entry name" value="UDP-N-ACETYLMURAMOYL-L-ALANYL-D-GLUTAMATE--2,6-DIAMINOPIMELATE LIGASE MURE HOMOLOG, CHLOROPLASTIC"/>
    <property type="match status" value="1"/>
</dbReference>
<dbReference type="Gene3D" id="3.90.190.20">
    <property type="entry name" value="Mur ligase, C-terminal domain"/>
    <property type="match status" value="1"/>
</dbReference>
<dbReference type="Pfam" id="PF01225">
    <property type="entry name" value="Mur_ligase"/>
    <property type="match status" value="1"/>
</dbReference>
<dbReference type="NCBIfam" id="NF001126">
    <property type="entry name" value="PRK00139.1-4"/>
    <property type="match status" value="1"/>
</dbReference>
<name>A0A6J7SIQ7_9ZZZZ</name>
<dbReference type="InterPro" id="IPR035911">
    <property type="entry name" value="MurE/MurF_N"/>
</dbReference>
<dbReference type="SUPFAM" id="SSF53623">
    <property type="entry name" value="MurD-like peptide ligases, catalytic domain"/>
    <property type="match status" value="1"/>
</dbReference>